<sequence length="156" mass="17094">MADVPREPGVYVWFFDEIPPGVPTDGCYENEHGTALYVGIATVKRTLRSRLRNHFRGNASGSTLRLTLGCHLDLPLRQVGSRLTFGDHEPVVSTWLAEHGRVACVARPDPEPLELELLRSGRFPLNIKDNPHPYAKSVSELRAAVRSAARAAGASA</sequence>
<evidence type="ECO:0000259" key="1">
    <source>
        <dbReference type="Pfam" id="PF20815"/>
    </source>
</evidence>
<organism evidence="2 3">
    <name type="scientific">Lentzea indica</name>
    <dbReference type="NCBI Taxonomy" id="2604800"/>
    <lineage>
        <taxon>Bacteria</taxon>
        <taxon>Bacillati</taxon>
        <taxon>Actinomycetota</taxon>
        <taxon>Actinomycetes</taxon>
        <taxon>Pseudonocardiales</taxon>
        <taxon>Pseudonocardiaceae</taxon>
        <taxon>Lentzea</taxon>
    </lineage>
</organism>
<name>A0ABX1FAJ3_9PSEU</name>
<reference evidence="2 3" key="1">
    <citation type="submission" date="2019-08" db="EMBL/GenBank/DDBJ databases">
        <title>Lentzea from Indian Himalayas.</title>
        <authorList>
            <person name="Mandal S."/>
            <person name="Mallick Gupta A."/>
            <person name="Maiti P.K."/>
            <person name="Sarkar J."/>
            <person name="Mandal S."/>
        </authorList>
    </citation>
    <scope>NUCLEOTIDE SEQUENCE [LARGE SCALE GENOMIC DNA]</scope>
    <source>
        <strain evidence="2 3">PSKA42</strain>
    </source>
</reference>
<dbReference type="InterPro" id="IPR049311">
    <property type="entry name" value="GIY_YIG_cat"/>
</dbReference>
<proteinExistence type="predicted"/>
<dbReference type="EMBL" id="VSRL01000007">
    <property type="protein sequence ID" value="NKE55956.1"/>
    <property type="molecule type" value="Genomic_DNA"/>
</dbReference>
<comment type="caution">
    <text evidence="2">The sequence shown here is derived from an EMBL/GenBank/DDBJ whole genome shotgun (WGS) entry which is preliminary data.</text>
</comment>
<protein>
    <recommendedName>
        <fullName evidence="1">GIY-YIG catalytic domain-containing protein</fullName>
    </recommendedName>
</protein>
<keyword evidence="3" id="KW-1185">Reference proteome</keyword>
<dbReference type="Proteomes" id="UP001515943">
    <property type="component" value="Unassembled WGS sequence"/>
</dbReference>
<evidence type="ECO:0000313" key="2">
    <source>
        <dbReference type="EMBL" id="NKE55956.1"/>
    </source>
</evidence>
<feature type="domain" description="GIY-YIG catalytic" evidence="1">
    <location>
        <begin position="9"/>
        <end position="142"/>
    </location>
</feature>
<gene>
    <name evidence="2" type="ORF">FXN61_03585</name>
</gene>
<accession>A0ABX1FAJ3</accession>
<evidence type="ECO:0000313" key="3">
    <source>
        <dbReference type="Proteomes" id="UP001515943"/>
    </source>
</evidence>
<dbReference type="Pfam" id="PF20815">
    <property type="entry name" value="GIY_YIG_2"/>
    <property type="match status" value="1"/>
</dbReference>